<dbReference type="GO" id="GO:0005886">
    <property type="term" value="C:plasma membrane"/>
    <property type="evidence" value="ECO:0007669"/>
    <property type="project" value="TreeGrafter"/>
</dbReference>
<keyword evidence="3 5" id="KW-0067">ATP-binding</keyword>
<evidence type="ECO:0000256" key="3">
    <source>
        <dbReference type="ARBA" id="ARBA00022840"/>
    </source>
</evidence>
<evidence type="ECO:0000313" key="5">
    <source>
        <dbReference type="EMBL" id="TDY55912.1"/>
    </source>
</evidence>
<dbReference type="GO" id="GO:0005524">
    <property type="term" value="F:ATP binding"/>
    <property type="evidence" value="ECO:0007669"/>
    <property type="project" value="UniProtKB-KW"/>
</dbReference>
<reference evidence="5 6" key="1">
    <citation type="submission" date="2019-03" db="EMBL/GenBank/DDBJ databases">
        <title>Genomic Encyclopedia of Type Strains, Phase IV (KMG-IV): sequencing the most valuable type-strain genomes for metagenomic binning, comparative biology and taxonomic classification.</title>
        <authorList>
            <person name="Goeker M."/>
        </authorList>
    </citation>
    <scope>NUCLEOTIDE SEQUENCE [LARGE SCALE GENOMIC DNA]</scope>
    <source>
        <strain evidence="5 6">DSM 25964</strain>
    </source>
</reference>
<dbReference type="Pfam" id="PF00005">
    <property type="entry name" value="ABC_tran"/>
    <property type="match status" value="1"/>
</dbReference>
<evidence type="ECO:0000259" key="4">
    <source>
        <dbReference type="PROSITE" id="PS50893"/>
    </source>
</evidence>
<sequence length="227" mass="25287">MNRQTGRPGSAPLYEIEALVCAYEDDPVLHIDRLDIPPDGPTAFVGHNGSGKSTLLKALAFLLKPAAGTIRFLGEPTEERESELRREVTFLLQEPYLLRRSVFENVAYGLRVRGDTNRLADRVAEALEMVGLSPDFGAREWYMLSGGESRRVALASRLVLRTKVLLLDEPTANVDEENALLMARVIREAWEKWGTVSLIASHDIQWLDGVCGRRVSMRRGKIEGVSA</sequence>
<dbReference type="AlphaFoldDB" id="A0A4R8M1I4"/>
<dbReference type="GO" id="GO:0016887">
    <property type="term" value="F:ATP hydrolysis activity"/>
    <property type="evidence" value="ECO:0007669"/>
    <property type="project" value="InterPro"/>
</dbReference>
<protein>
    <submittedName>
        <fullName evidence="5">Tungstate transport system ATP-binding protein</fullName>
    </submittedName>
</protein>
<evidence type="ECO:0000256" key="2">
    <source>
        <dbReference type="ARBA" id="ARBA00022741"/>
    </source>
</evidence>
<dbReference type="InterPro" id="IPR003439">
    <property type="entry name" value="ABC_transporter-like_ATP-bd"/>
</dbReference>
<dbReference type="EMBL" id="SORI01000021">
    <property type="protein sequence ID" value="TDY55912.1"/>
    <property type="molecule type" value="Genomic_DNA"/>
</dbReference>
<name>A0A4R8M1I4_9BACT</name>
<keyword evidence="1" id="KW-0813">Transport</keyword>
<dbReference type="InterPro" id="IPR027417">
    <property type="entry name" value="P-loop_NTPase"/>
</dbReference>
<dbReference type="Gene3D" id="3.40.50.300">
    <property type="entry name" value="P-loop containing nucleotide triphosphate hydrolases"/>
    <property type="match status" value="1"/>
</dbReference>
<dbReference type="InterPro" id="IPR015854">
    <property type="entry name" value="ABC_transpr_LolD-like"/>
</dbReference>
<dbReference type="InterPro" id="IPR015856">
    <property type="entry name" value="ABC_transpr_CbiO/EcfA_su"/>
</dbReference>
<feature type="domain" description="ABC transporter" evidence="4">
    <location>
        <begin position="14"/>
        <end position="227"/>
    </location>
</feature>
<dbReference type="SUPFAM" id="SSF52540">
    <property type="entry name" value="P-loop containing nucleoside triphosphate hydrolases"/>
    <property type="match status" value="1"/>
</dbReference>
<proteinExistence type="predicted"/>
<accession>A0A4R8M1I4</accession>
<keyword evidence="6" id="KW-1185">Reference proteome</keyword>
<dbReference type="Proteomes" id="UP000295066">
    <property type="component" value="Unassembled WGS sequence"/>
</dbReference>
<dbReference type="OrthoDB" id="9809450at2"/>
<dbReference type="RefSeq" id="WP_133958881.1">
    <property type="nucleotide sequence ID" value="NZ_SORI01000021.1"/>
</dbReference>
<evidence type="ECO:0000313" key="6">
    <source>
        <dbReference type="Proteomes" id="UP000295066"/>
    </source>
</evidence>
<gene>
    <name evidence="5" type="ORF">C8D99_12137</name>
</gene>
<comment type="caution">
    <text evidence="5">The sequence shown here is derived from an EMBL/GenBank/DDBJ whole genome shotgun (WGS) entry which is preliminary data.</text>
</comment>
<dbReference type="PANTHER" id="PTHR24220:SF612">
    <property type="entry name" value="FE(3+) IONS IMPORT ATP-BINDING PROTEIN FBPC"/>
    <property type="match status" value="1"/>
</dbReference>
<dbReference type="SMART" id="SM00382">
    <property type="entry name" value="AAA"/>
    <property type="match status" value="1"/>
</dbReference>
<evidence type="ECO:0000256" key="1">
    <source>
        <dbReference type="ARBA" id="ARBA00022448"/>
    </source>
</evidence>
<dbReference type="GO" id="GO:0022857">
    <property type="term" value="F:transmembrane transporter activity"/>
    <property type="evidence" value="ECO:0007669"/>
    <property type="project" value="TreeGrafter"/>
</dbReference>
<organism evidence="5 6">
    <name type="scientific">Aminivibrio pyruvatiphilus</name>
    <dbReference type="NCBI Taxonomy" id="1005740"/>
    <lineage>
        <taxon>Bacteria</taxon>
        <taxon>Thermotogati</taxon>
        <taxon>Synergistota</taxon>
        <taxon>Synergistia</taxon>
        <taxon>Synergistales</taxon>
        <taxon>Aminobacteriaceae</taxon>
        <taxon>Aminivibrio</taxon>
    </lineage>
</organism>
<dbReference type="PROSITE" id="PS50893">
    <property type="entry name" value="ABC_TRANSPORTER_2"/>
    <property type="match status" value="1"/>
</dbReference>
<dbReference type="CDD" id="cd03225">
    <property type="entry name" value="ABC_cobalt_CbiO_domain1"/>
    <property type="match status" value="1"/>
</dbReference>
<dbReference type="PANTHER" id="PTHR24220">
    <property type="entry name" value="IMPORT ATP-BINDING PROTEIN"/>
    <property type="match status" value="1"/>
</dbReference>
<dbReference type="InterPro" id="IPR003593">
    <property type="entry name" value="AAA+_ATPase"/>
</dbReference>
<keyword evidence="2" id="KW-0547">Nucleotide-binding</keyword>